<organism evidence="2 3">
    <name type="scientific">Calycomorphotria hydatis</name>
    <dbReference type="NCBI Taxonomy" id="2528027"/>
    <lineage>
        <taxon>Bacteria</taxon>
        <taxon>Pseudomonadati</taxon>
        <taxon>Planctomycetota</taxon>
        <taxon>Planctomycetia</taxon>
        <taxon>Planctomycetales</taxon>
        <taxon>Planctomycetaceae</taxon>
        <taxon>Calycomorphotria</taxon>
    </lineage>
</organism>
<keyword evidence="1" id="KW-1133">Transmembrane helix</keyword>
<keyword evidence="1" id="KW-0812">Transmembrane</keyword>
<keyword evidence="1" id="KW-0472">Membrane</keyword>
<dbReference type="EMBL" id="CP036316">
    <property type="protein sequence ID" value="QDT66763.1"/>
    <property type="molecule type" value="Genomic_DNA"/>
</dbReference>
<proteinExistence type="predicted"/>
<gene>
    <name evidence="2" type="ORF">V22_40340</name>
</gene>
<dbReference type="Proteomes" id="UP000319976">
    <property type="component" value="Chromosome"/>
</dbReference>
<evidence type="ECO:0000256" key="1">
    <source>
        <dbReference type="SAM" id="Phobius"/>
    </source>
</evidence>
<name>A0A517TEH1_9PLAN</name>
<dbReference type="KEGG" id="chya:V22_40340"/>
<keyword evidence="3" id="KW-1185">Reference proteome</keyword>
<dbReference type="OrthoDB" id="282984at2"/>
<dbReference type="AlphaFoldDB" id="A0A517TEH1"/>
<feature type="transmembrane region" description="Helical" evidence="1">
    <location>
        <begin position="7"/>
        <end position="25"/>
    </location>
</feature>
<evidence type="ECO:0000313" key="2">
    <source>
        <dbReference type="EMBL" id="QDT66763.1"/>
    </source>
</evidence>
<reference evidence="2 3" key="1">
    <citation type="submission" date="2019-02" db="EMBL/GenBank/DDBJ databases">
        <title>Deep-cultivation of Planctomycetes and their phenomic and genomic characterization uncovers novel biology.</title>
        <authorList>
            <person name="Wiegand S."/>
            <person name="Jogler M."/>
            <person name="Boedeker C."/>
            <person name="Pinto D."/>
            <person name="Vollmers J."/>
            <person name="Rivas-Marin E."/>
            <person name="Kohn T."/>
            <person name="Peeters S.H."/>
            <person name="Heuer A."/>
            <person name="Rast P."/>
            <person name="Oberbeckmann S."/>
            <person name="Bunk B."/>
            <person name="Jeske O."/>
            <person name="Meyerdierks A."/>
            <person name="Storesund J.E."/>
            <person name="Kallscheuer N."/>
            <person name="Luecker S."/>
            <person name="Lage O.M."/>
            <person name="Pohl T."/>
            <person name="Merkel B.J."/>
            <person name="Hornburger P."/>
            <person name="Mueller R.-W."/>
            <person name="Bruemmer F."/>
            <person name="Labrenz M."/>
            <person name="Spormann A.M."/>
            <person name="Op den Camp H."/>
            <person name="Overmann J."/>
            <person name="Amann R."/>
            <person name="Jetten M.S.M."/>
            <person name="Mascher T."/>
            <person name="Medema M.H."/>
            <person name="Devos D.P."/>
            <person name="Kaster A.-K."/>
            <person name="Ovreas L."/>
            <person name="Rohde M."/>
            <person name="Galperin M.Y."/>
            <person name="Jogler C."/>
        </authorList>
    </citation>
    <scope>NUCLEOTIDE SEQUENCE [LARGE SCALE GENOMIC DNA]</scope>
    <source>
        <strain evidence="2 3">V22</strain>
    </source>
</reference>
<accession>A0A517TEH1</accession>
<feature type="transmembrane region" description="Helical" evidence="1">
    <location>
        <begin position="31"/>
        <end position="50"/>
    </location>
</feature>
<dbReference type="RefSeq" id="WP_145266151.1">
    <property type="nucleotide sequence ID" value="NZ_CP036316.1"/>
</dbReference>
<sequence length="79" mass="8664">MGTQYAGRLALIAIGVVVARGMIAGRDFTGIVQTALFAAIIFWGLGRVLGDIAKRLVEEQVRSKYEKLWAERQQPETAS</sequence>
<protein>
    <submittedName>
        <fullName evidence="2">Uncharacterized protein</fullName>
    </submittedName>
</protein>
<evidence type="ECO:0000313" key="3">
    <source>
        <dbReference type="Proteomes" id="UP000319976"/>
    </source>
</evidence>